<dbReference type="AlphaFoldDB" id="F2CUM3"/>
<reference evidence="1" key="1">
    <citation type="journal article" date="2011" name="Plant Physiol.">
        <title>Comprehensive sequence analysis of 24,783 barley full-length cDNAs derived from 12 clone libraries.</title>
        <authorList>
            <person name="Matsumoto T."/>
            <person name="Tanaka T."/>
            <person name="Sakai H."/>
            <person name="Amano N."/>
            <person name="Kanamori H."/>
            <person name="Kurita K."/>
            <person name="Kikuta A."/>
            <person name="Kamiya K."/>
            <person name="Yamamoto M."/>
            <person name="Ikawa H."/>
            <person name="Fujii N."/>
            <person name="Hori K."/>
            <person name="Itoh T."/>
            <person name="Sato K."/>
        </authorList>
    </citation>
    <scope>NUCLEOTIDE SEQUENCE</scope>
    <source>
        <tissue evidence="1">Leaf</tissue>
    </source>
</reference>
<dbReference type="EMBL" id="AK355325">
    <property type="protein sequence ID" value="BAJ86544.1"/>
    <property type="molecule type" value="mRNA"/>
</dbReference>
<evidence type="ECO:0000313" key="1">
    <source>
        <dbReference type="EMBL" id="BAJ86544.1"/>
    </source>
</evidence>
<accession>F2CUM3</accession>
<proteinExistence type="evidence at transcript level"/>
<sequence length="33" mass="3486">MDDTSVVDIGLKGHGRHTVLDAVVTPSISNTHL</sequence>
<dbReference type="EMBL" id="AK360369">
    <property type="protein sequence ID" value="BAJ91578.1"/>
    <property type="molecule type" value="mRNA"/>
</dbReference>
<protein>
    <submittedName>
        <fullName evidence="1">Predicted protein</fullName>
    </submittedName>
</protein>
<name>F2CUM3_HORVV</name>
<organism evidence="1">
    <name type="scientific">Hordeum vulgare subsp. vulgare</name>
    <name type="common">Domesticated barley</name>
    <dbReference type="NCBI Taxonomy" id="112509"/>
    <lineage>
        <taxon>Eukaryota</taxon>
        <taxon>Viridiplantae</taxon>
        <taxon>Streptophyta</taxon>
        <taxon>Embryophyta</taxon>
        <taxon>Tracheophyta</taxon>
        <taxon>Spermatophyta</taxon>
        <taxon>Magnoliopsida</taxon>
        <taxon>Liliopsida</taxon>
        <taxon>Poales</taxon>
        <taxon>Poaceae</taxon>
        <taxon>BOP clade</taxon>
        <taxon>Pooideae</taxon>
        <taxon>Triticodae</taxon>
        <taxon>Triticeae</taxon>
        <taxon>Hordeinae</taxon>
        <taxon>Hordeum</taxon>
    </lineage>
</organism>